<comment type="caution">
    <text evidence="1">The sequence shown here is derived from an EMBL/GenBank/DDBJ whole genome shotgun (WGS) entry which is preliminary data.</text>
</comment>
<dbReference type="AlphaFoldDB" id="A0A2S9JU27"/>
<dbReference type="RefSeq" id="WP_105723938.1">
    <property type="nucleotide sequence ID" value="NZ_PVBS01000001.1"/>
</dbReference>
<dbReference type="InterPro" id="IPR002696">
    <property type="entry name" value="Membr_insert_effic_factor_YidD"/>
</dbReference>
<dbReference type="OrthoDB" id="710170at2"/>
<accession>A0A2S9JU27</accession>
<reference evidence="1 2" key="1">
    <citation type="submission" date="2018-02" db="EMBL/GenBank/DDBJ databases">
        <title>The draft genome of Sphingobacterium gobiense H7.</title>
        <authorList>
            <person name="Li L."/>
            <person name="Liu L."/>
            <person name="Zhang X."/>
            <person name="Wang T."/>
            <person name="Liang L."/>
        </authorList>
    </citation>
    <scope>NUCLEOTIDE SEQUENCE [LARGE SCALE GENOMIC DNA]</scope>
    <source>
        <strain evidence="1 2">ACCC 05757</strain>
    </source>
</reference>
<organism evidence="1 2">
    <name type="scientific">Sphingobacterium gobiense</name>
    <dbReference type="NCBI Taxonomy" id="1382456"/>
    <lineage>
        <taxon>Bacteria</taxon>
        <taxon>Pseudomonadati</taxon>
        <taxon>Bacteroidota</taxon>
        <taxon>Sphingobacteriia</taxon>
        <taxon>Sphingobacteriales</taxon>
        <taxon>Sphingobacteriaceae</taxon>
        <taxon>Sphingobacterium</taxon>
    </lineage>
</organism>
<dbReference type="SMART" id="SM01234">
    <property type="entry name" value="Haemolytic"/>
    <property type="match status" value="1"/>
</dbReference>
<name>A0A2S9JU27_9SPHI</name>
<dbReference type="NCBIfam" id="TIGR00278">
    <property type="entry name" value="membrane protein insertion efficiency factor YidD"/>
    <property type="match status" value="1"/>
</dbReference>
<dbReference type="Proteomes" id="UP000238642">
    <property type="component" value="Unassembled WGS sequence"/>
</dbReference>
<evidence type="ECO:0000313" key="1">
    <source>
        <dbReference type="EMBL" id="PRD56785.1"/>
    </source>
</evidence>
<proteinExistence type="predicted"/>
<sequence length="95" mass="11142">MRLILLSAIKLYWFIIPPEKRRKCIFKHSCSKFVFDVTKKDGFTAGKKALVFRLRNCNAHFDIITDYESGLRKMYLKSGLAVNESEIAERLLRSR</sequence>
<dbReference type="EMBL" id="PVBS01000001">
    <property type="protein sequence ID" value="PRD56785.1"/>
    <property type="molecule type" value="Genomic_DNA"/>
</dbReference>
<protein>
    <submittedName>
        <fullName evidence="1">Membrane protein insertion efficiency factor YidD</fullName>
    </submittedName>
</protein>
<gene>
    <name evidence="1" type="ORF">C5749_06040</name>
</gene>
<evidence type="ECO:0000313" key="2">
    <source>
        <dbReference type="Proteomes" id="UP000238642"/>
    </source>
</evidence>
<dbReference type="Pfam" id="PF01809">
    <property type="entry name" value="YidD"/>
    <property type="match status" value="1"/>
</dbReference>
<keyword evidence="2" id="KW-1185">Reference proteome</keyword>